<dbReference type="SUPFAM" id="SSF54373">
    <property type="entry name" value="FAD-linked reductases, C-terminal domain"/>
    <property type="match status" value="1"/>
</dbReference>
<dbReference type="Pfam" id="PF13771">
    <property type="entry name" value="zf-HC5HC2H"/>
    <property type="match status" value="1"/>
</dbReference>
<dbReference type="InterPro" id="IPR013083">
    <property type="entry name" value="Znf_RING/FYVE/PHD"/>
</dbReference>
<dbReference type="Gene3D" id="3.90.660.10">
    <property type="match status" value="1"/>
</dbReference>
<dbReference type="InterPro" id="IPR034732">
    <property type="entry name" value="EPHD"/>
</dbReference>
<reference evidence="5" key="1">
    <citation type="submission" date="2015-04" db="EMBL/GenBank/DDBJ databases">
        <title>The genome sequence of the plant pathogenic Rhizarian Plasmodiophora brassicae reveals insights in its biotrophic life cycle and the origin of chitin synthesis.</title>
        <authorList>
            <person name="Schwelm A."/>
            <person name="Fogelqvist J."/>
            <person name="Knaust A."/>
            <person name="Julke S."/>
            <person name="Lilja T."/>
            <person name="Dhandapani V."/>
            <person name="Bonilla-Rosso G."/>
            <person name="Karlsson M."/>
            <person name="Shevchenko A."/>
            <person name="Choi S.R."/>
            <person name="Kim H.G."/>
            <person name="Park J.Y."/>
            <person name="Lim Y.P."/>
            <person name="Ludwig-Muller J."/>
            <person name="Dixelius C."/>
        </authorList>
    </citation>
    <scope>NUCLEOTIDE SEQUENCE</scope>
    <source>
        <tissue evidence="5">Potato root galls</tissue>
    </source>
</reference>
<dbReference type="InterPro" id="IPR050281">
    <property type="entry name" value="Flavin_monoamine_oxidase"/>
</dbReference>
<dbReference type="Pfam" id="PF01593">
    <property type="entry name" value="Amino_oxidase"/>
    <property type="match status" value="1"/>
</dbReference>
<keyword evidence="3" id="KW-0862">Zinc</keyword>
<dbReference type="Gene3D" id="3.50.50.60">
    <property type="entry name" value="FAD/NAD(P)-binding domain"/>
    <property type="match status" value="1"/>
</dbReference>
<sequence>MTRGRNCSADKTDRVLRVRRRASPISKPITKRLNVWKLCRPLDLMKKLCSDTSFTVVVIGCGLAGVAAASELRRYNVKVVLLEARDRVGGRVLTDRSFGTGSSGVDIGGSWIHGTDGNPLTSLCRQYDIPLLATDDPEDVELTSSQRMPIFDWDGSPVPQAIDRDVEKKFNAALTELTNKAISMKNAKVQRDRSLGHALDAKMRSLKLSDLQRRLWRWHCANLEYANSTDLDQLSMLHWFEDDAYAFPGRHCLLRPGYQFLVERMAESMDVRLNHSVIRIDCSSPEKVMIHCSNKSQISADCCIVTVPLGILKANRIHFSPELPKKKLTAINSLGFGLLNKVVLQFPLPSFWSLSSANCGYASKDRPGQFYIFINVEEITDMPTIVSLISGSCAAEYETISDEDICTEIVAILRSIFSGRVSDPIRYRVTRWSQDEFSLGSYSYVKVGGDPTDVATLAEPDFAGRLRFAGEATSMNYMASCHGAYFSGIREARSVLDQYILFSEAIFRADFNTAIRSEELTEAPETSRCAICGQNGTTELELLGPLLGPYYGWAWIHECCLLYSPEVFHNGDGSWINVDALLSRAPMVQCSSCRRTGASIGCHESTCTRSYHVSCAWATKWDFHRPDEGSYYFCADHRDAGARCSFLPTIIAKPCKCRHERKKCPDCKGCIELHCTCEGRAVMRSVLSPQTIVGDVRITRSRSKYRT</sequence>
<dbReference type="InterPro" id="IPR002937">
    <property type="entry name" value="Amino_oxidase"/>
</dbReference>
<evidence type="ECO:0000259" key="4">
    <source>
        <dbReference type="PROSITE" id="PS51805"/>
    </source>
</evidence>
<dbReference type="PANTHER" id="PTHR10742">
    <property type="entry name" value="FLAVIN MONOAMINE OXIDASE"/>
    <property type="match status" value="1"/>
</dbReference>
<dbReference type="GO" id="GO:0016491">
    <property type="term" value="F:oxidoreductase activity"/>
    <property type="evidence" value="ECO:0007669"/>
    <property type="project" value="InterPro"/>
</dbReference>
<dbReference type="PANTHER" id="PTHR10742:SF410">
    <property type="entry name" value="LYSINE-SPECIFIC HISTONE DEMETHYLASE 2"/>
    <property type="match status" value="1"/>
</dbReference>
<keyword evidence="2" id="KW-0863">Zinc-finger</keyword>
<evidence type="ECO:0000256" key="1">
    <source>
        <dbReference type="ARBA" id="ARBA00022723"/>
    </source>
</evidence>
<dbReference type="EMBL" id="HACM01010103">
    <property type="protein sequence ID" value="CRZ10545.1"/>
    <property type="molecule type" value="Transcribed_RNA"/>
</dbReference>
<keyword evidence="1" id="KW-0479">Metal-binding</keyword>
<dbReference type="PROSITE" id="PS51805">
    <property type="entry name" value="EPHD"/>
    <property type="match status" value="1"/>
</dbReference>
<accession>A0A0H5R8U4</accession>
<evidence type="ECO:0000256" key="2">
    <source>
        <dbReference type="ARBA" id="ARBA00022771"/>
    </source>
</evidence>
<organism evidence="5">
    <name type="scientific">Spongospora subterranea</name>
    <dbReference type="NCBI Taxonomy" id="70186"/>
    <lineage>
        <taxon>Eukaryota</taxon>
        <taxon>Sar</taxon>
        <taxon>Rhizaria</taxon>
        <taxon>Endomyxa</taxon>
        <taxon>Phytomyxea</taxon>
        <taxon>Plasmodiophorida</taxon>
        <taxon>Plasmodiophoridae</taxon>
        <taxon>Spongospora</taxon>
    </lineage>
</organism>
<dbReference type="Gene3D" id="3.30.40.10">
    <property type="entry name" value="Zinc/RING finger domain, C3HC4 (zinc finger)"/>
    <property type="match status" value="1"/>
</dbReference>
<dbReference type="SUPFAM" id="SSF51905">
    <property type="entry name" value="FAD/NAD(P)-binding domain"/>
    <property type="match status" value="1"/>
</dbReference>
<evidence type="ECO:0000256" key="3">
    <source>
        <dbReference type="ARBA" id="ARBA00022833"/>
    </source>
</evidence>
<dbReference type="InterPro" id="IPR036188">
    <property type="entry name" value="FAD/NAD-bd_sf"/>
</dbReference>
<evidence type="ECO:0000313" key="5">
    <source>
        <dbReference type="EMBL" id="CRZ10545.1"/>
    </source>
</evidence>
<dbReference type="GO" id="GO:0008270">
    <property type="term" value="F:zinc ion binding"/>
    <property type="evidence" value="ECO:0007669"/>
    <property type="project" value="UniProtKB-KW"/>
</dbReference>
<proteinExistence type="predicted"/>
<dbReference type="AlphaFoldDB" id="A0A0H5R8U4"/>
<name>A0A0H5R8U4_9EUKA</name>
<protein>
    <recommendedName>
        <fullName evidence="4">PHD-type domain-containing protein</fullName>
    </recommendedName>
</protein>
<feature type="domain" description="PHD-type" evidence="4">
    <location>
        <begin position="526"/>
        <end position="638"/>
    </location>
</feature>